<reference evidence="3" key="1">
    <citation type="journal article" date="2011" name="Nature">
        <title>Genome sequence and analysis of the tuber crop potato.</title>
        <authorList>
            <consortium name="The Potato Genome Sequencing Consortium"/>
        </authorList>
    </citation>
    <scope>NUCLEOTIDE SEQUENCE [LARGE SCALE GENOMIC DNA]</scope>
    <source>
        <strain evidence="3">cv. DM1-3 516 R44</strain>
    </source>
</reference>
<accession>M1DVS2</accession>
<evidence type="ECO:0000256" key="1">
    <source>
        <dbReference type="SAM" id="MobiDB-lite"/>
    </source>
</evidence>
<dbReference type="AlphaFoldDB" id="M1DVS2"/>
<proteinExistence type="predicted"/>
<name>M1DVS2_SOLTU</name>
<organism evidence="2 3">
    <name type="scientific">Solanum tuberosum</name>
    <name type="common">Potato</name>
    <dbReference type="NCBI Taxonomy" id="4113"/>
    <lineage>
        <taxon>Eukaryota</taxon>
        <taxon>Viridiplantae</taxon>
        <taxon>Streptophyta</taxon>
        <taxon>Embryophyta</taxon>
        <taxon>Tracheophyta</taxon>
        <taxon>Spermatophyta</taxon>
        <taxon>Magnoliopsida</taxon>
        <taxon>eudicotyledons</taxon>
        <taxon>Gunneridae</taxon>
        <taxon>Pentapetalae</taxon>
        <taxon>asterids</taxon>
        <taxon>lamiids</taxon>
        <taxon>Solanales</taxon>
        <taxon>Solanaceae</taxon>
        <taxon>Solanoideae</taxon>
        <taxon>Solaneae</taxon>
        <taxon>Solanum</taxon>
    </lineage>
</organism>
<dbReference type="EnsemblPlants" id="PGSC0003DMT400095192">
    <property type="protein sequence ID" value="PGSC0003DMT400095192"/>
    <property type="gene ID" value="PGSC0003DMG400044763"/>
</dbReference>
<reference evidence="2" key="2">
    <citation type="submission" date="2015-06" db="UniProtKB">
        <authorList>
            <consortium name="EnsemblPlants"/>
        </authorList>
    </citation>
    <scope>IDENTIFICATION</scope>
    <source>
        <strain evidence="2">DM1-3 516 R44</strain>
    </source>
</reference>
<evidence type="ECO:0000313" key="3">
    <source>
        <dbReference type="Proteomes" id="UP000011115"/>
    </source>
</evidence>
<sequence>MRIGGHPVTDEEIETMEKRYPLTETAMFLCRTAHTFLKHLDDDEATVDEAMDDDEDDDVDEEGKRKVATFKPVDYVVVRRRKVKCDSKDINVVLECTTNIADDYLSMIKRTALKDMKGMWIEEQSKDTNKEKGTKQAEKMKKDEPEDRQEQFACRQVANLTA</sequence>
<keyword evidence="3" id="KW-1185">Reference proteome</keyword>
<evidence type="ECO:0000313" key="2">
    <source>
        <dbReference type="EnsemblPlants" id="PGSC0003DMT400095192"/>
    </source>
</evidence>
<dbReference type="InParanoid" id="M1DVS2"/>
<dbReference type="Gramene" id="PGSC0003DMT400095192">
    <property type="protein sequence ID" value="PGSC0003DMT400095192"/>
    <property type="gene ID" value="PGSC0003DMG400044763"/>
</dbReference>
<dbReference type="PaxDb" id="4113-PGSC0003DMT400095192"/>
<dbReference type="PANTHER" id="PTHR33180:SF31">
    <property type="entry name" value="POLYPROTEIN PROTEIN"/>
    <property type="match status" value="1"/>
</dbReference>
<dbReference type="Proteomes" id="UP000011115">
    <property type="component" value="Unassembled WGS sequence"/>
</dbReference>
<dbReference type="HOGENOM" id="CLU_1638330_0_0_1"/>
<feature type="compositionally biased region" description="Basic and acidic residues" evidence="1">
    <location>
        <begin position="123"/>
        <end position="150"/>
    </location>
</feature>
<feature type="region of interest" description="Disordered" evidence="1">
    <location>
        <begin position="122"/>
        <end position="162"/>
    </location>
</feature>
<protein>
    <submittedName>
        <fullName evidence="2">Uncharacterized protein</fullName>
    </submittedName>
</protein>
<dbReference type="PANTHER" id="PTHR33180">
    <property type="entry name" value="PHOTOSYSTEM II CP43 REACTION CENTER PROTEIN"/>
    <property type="match status" value="1"/>
</dbReference>